<feature type="region of interest" description="Disordered" evidence="1">
    <location>
        <begin position="1"/>
        <end position="22"/>
    </location>
</feature>
<sequence length="68" mass="7094">MVSTSTEMSHVSSSYSTSITNPSPAVTVLATAGSWMVKNASLRPGRSRVASASRTLFSTAHFPPPLSP</sequence>
<dbReference type="EMBL" id="SPHZ02000001">
    <property type="protein sequence ID" value="KAF0933742.1"/>
    <property type="molecule type" value="Genomic_DNA"/>
</dbReference>
<dbReference type="AlphaFoldDB" id="A0A6G1FAA0"/>
<reference evidence="2 3" key="1">
    <citation type="submission" date="2019-11" db="EMBL/GenBank/DDBJ databases">
        <title>Whole genome sequence of Oryza granulata.</title>
        <authorList>
            <person name="Li W."/>
        </authorList>
    </citation>
    <scope>NUCLEOTIDE SEQUENCE [LARGE SCALE GENOMIC DNA]</scope>
    <source>
        <strain evidence="3">cv. Menghai</strain>
        <tissue evidence="2">Leaf</tissue>
    </source>
</reference>
<protein>
    <submittedName>
        <fullName evidence="2">Uncharacterized protein</fullName>
    </submittedName>
</protein>
<dbReference type="Proteomes" id="UP000479710">
    <property type="component" value="Unassembled WGS sequence"/>
</dbReference>
<proteinExistence type="predicted"/>
<organism evidence="2 3">
    <name type="scientific">Oryza meyeriana var. granulata</name>
    <dbReference type="NCBI Taxonomy" id="110450"/>
    <lineage>
        <taxon>Eukaryota</taxon>
        <taxon>Viridiplantae</taxon>
        <taxon>Streptophyta</taxon>
        <taxon>Embryophyta</taxon>
        <taxon>Tracheophyta</taxon>
        <taxon>Spermatophyta</taxon>
        <taxon>Magnoliopsida</taxon>
        <taxon>Liliopsida</taxon>
        <taxon>Poales</taxon>
        <taxon>Poaceae</taxon>
        <taxon>BOP clade</taxon>
        <taxon>Oryzoideae</taxon>
        <taxon>Oryzeae</taxon>
        <taxon>Oryzinae</taxon>
        <taxon>Oryza</taxon>
        <taxon>Oryza meyeriana</taxon>
    </lineage>
</organism>
<comment type="caution">
    <text evidence="2">The sequence shown here is derived from an EMBL/GenBank/DDBJ whole genome shotgun (WGS) entry which is preliminary data.</text>
</comment>
<gene>
    <name evidence="2" type="ORF">E2562_019217</name>
</gene>
<evidence type="ECO:0000256" key="1">
    <source>
        <dbReference type="SAM" id="MobiDB-lite"/>
    </source>
</evidence>
<name>A0A6G1FAA0_9ORYZ</name>
<accession>A0A6G1FAA0</accession>
<evidence type="ECO:0000313" key="2">
    <source>
        <dbReference type="EMBL" id="KAF0933742.1"/>
    </source>
</evidence>
<evidence type="ECO:0000313" key="3">
    <source>
        <dbReference type="Proteomes" id="UP000479710"/>
    </source>
</evidence>
<keyword evidence="3" id="KW-1185">Reference proteome</keyword>